<gene>
    <name evidence="7" type="ORF">B7463_g10994</name>
</gene>
<evidence type="ECO:0000313" key="8">
    <source>
        <dbReference type="Proteomes" id="UP000258309"/>
    </source>
</evidence>
<evidence type="ECO:0000256" key="1">
    <source>
        <dbReference type="ARBA" id="ARBA00004123"/>
    </source>
</evidence>
<evidence type="ECO:0000313" key="7">
    <source>
        <dbReference type="EMBL" id="RFU25344.1"/>
    </source>
</evidence>
<dbReference type="PANTHER" id="PTHR46029">
    <property type="entry name" value="C-TERMINAL-BINDING PROTEIN"/>
    <property type="match status" value="1"/>
</dbReference>
<keyword evidence="8" id="KW-1185">Reference proteome</keyword>
<dbReference type="InterPro" id="IPR006140">
    <property type="entry name" value="D-isomer_DH_NAD-bd"/>
</dbReference>
<proteinExistence type="inferred from homology"/>
<dbReference type="EMBL" id="NCSJ02000341">
    <property type="protein sequence ID" value="RFU25344.1"/>
    <property type="molecule type" value="Genomic_DNA"/>
</dbReference>
<dbReference type="GO" id="GO:0051287">
    <property type="term" value="F:NAD binding"/>
    <property type="evidence" value="ECO:0007669"/>
    <property type="project" value="InterPro"/>
</dbReference>
<dbReference type="SUPFAM" id="SSF51735">
    <property type="entry name" value="NAD(P)-binding Rossmann-fold domains"/>
    <property type="match status" value="1"/>
</dbReference>
<dbReference type="PROSITE" id="PS00670">
    <property type="entry name" value="D_2_HYDROXYACID_DH_2"/>
    <property type="match status" value="1"/>
</dbReference>
<dbReference type="InterPro" id="IPR006139">
    <property type="entry name" value="D-isomer_2_OHA_DH_cat_dom"/>
</dbReference>
<evidence type="ECO:0000259" key="6">
    <source>
        <dbReference type="PROSITE" id="PS51502"/>
    </source>
</evidence>
<evidence type="ECO:0000256" key="2">
    <source>
        <dbReference type="ARBA" id="ARBA00005854"/>
    </source>
</evidence>
<keyword evidence="3 5" id="KW-0560">Oxidoreductase</keyword>
<evidence type="ECO:0000256" key="3">
    <source>
        <dbReference type="ARBA" id="ARBA00023002"/>
    </source>
</evidence>
<dbReference type="SUPFAM" id="SSF54909">
    <property type="entry name" value="Dimeric alpha+beta barrel"/>
    <property type="match status" value="1"/>
</dbReference>
<dbReference type="SMART" id="SM00886">
    <property type="entry name" value="Dabb"/>
    <property type="match status" value="1"/>
</dbReference>
<dbReference type="STRING" id="5539.A0A3E2GVZ4"/>
<comment type="similarity">
    <text evidence="2 5">Belongs to the D-isomer specific 2-hydroxyacid dehydrogenase family.</text>
</comment>
<dbReference type="GO" id="GO:0005634">
    <property type="term" value="C:nucleus"/>
    <property type="evidence" value="ECO:0007669"/>
    <property type="project" value="UniProtKB-SubCell"/>
</dbReference>
<feature type="domain" description="Stress-response A/B barrel" evidence="6">
    <location>
        <begin position="387"/>
        <end position="482"/>
    </location>
</feature>
<accession>A0A3E2GVZ4</accession>
<dbReference type="InterPro" id="IPR029753">
    <property type="entry name" value="D-isomer_DH_CS"/>
</dbReference>
<dbReference type="Proteomes" id="UP000258309">
    <property type="component" value="Unassembled WGS sequence"/>
</dbReference>
<dbReference type="Gene3D" id="3.30.70.100">
    <property type="match status" value="1"/>
</dbReference>
<dbReference type="InterPro" id="IPR011008">
    <property type="entry name" value="Dimeric_a/b-barrel"/>
</dbReference>
<keyword evidence="4" id="KW-0539">Nucleus</keyword>
<dbReference type="GO" id="GO:0140297">
    <property type="term" value="F:DNA-binding transcription factor binding"/>
    <property type="evidence" value="ECO:0007669"/>
    <property type="project" value="TreeGrafter"/>
</dbReference>
<dbReference type="SUPFAM" id="SSF52283">
    <property type="entry name" value="Formate/glycerate dehydrogenase catalytic domain-like"/>
    <property type="match status" value="1"/>
</dbReference>
<dbReference type="PANTHER" id="PTHR46029:SF7">
    <property type="entry name" value="C-TERMINAL-BINDING PROTEIN"/>
    <property type="match status" value="1"/>
</dbReference>
<dbReference type="InterPro" id="IPR051638">
    <property type="entry name" value="CTBP_dehydrogenase"/>
</dbReference>
<dbReference type="Gene3D" id="3.40.50.720">
    <property type="entry name" value="NAD(P)-binding Rossmann-like Domain"/>
    <property type="match status" value="2"/>
</dbReference>
<evidence type="ECO:0000256" key="5">
    <source>
        <dbReference type="RuleBase" id="RU003719"/>
    </source>
</evidence>
<dbReference type="InterPro" id="IPR013097">
    <property type="entry name" value="Dabb"/>
</dbReference>
<dbReference type="Pfam" id="PF00389">
    <property type="entry name" value="2-Hacid_dh"/>
    <property type="match status" value="1"/>
</dbReference>
<organism evidence="7 8">
    <name type="scientific">Scytalidium lignicola</name>
    <name type="common">Hyphomycete</name>
    <dbReference type="NCBI Taxonomy" id="5539"/>
    <lineage>
        <taxon>Eukaryota</taxon>
        <taxon>Fungi</taxon>
        <taxon>Dikarya</taxon>
        <taxon>Ascomycota</taxon>
        <taxon>Pezizomycotina</taxon>
        <taxon>Leotiomycetes</taxon>
        <taxon>Leotiomycetes incertae sedis</taxon>
        <taxon>Scytalidium</taxon>
    </lineage>
</organism>
<dbReference type="Pfam" id="PF02826">
    <property type="entry name" value="2-Hacid_dh_C"/>
    <property type="match status" value="1"/>
</dbReference>
<dbReference type="GO" id="GO:0001221">
    <property type="term" value="F:transcription coregulator binding"/>
    <property type="evidence" value="ECO:0007669"/>
    <property type="project" value="TreeGrafter"/>
</dbReference>
<comment type="caution">
    <text evidence="7">The sequence shown here is derived from an EMBL/GenBank/DDBJ whole genome shotgun (WGS) entry which is preliminary data.</text>
</comment>
<dbReference type="GO" id="GO:0016616">
    <property type="term" value="F:oxidoreductase activity, acting on the CH-OH group of donors, NAD or NADP as acceptor"/>
    <property type="evidence" value="ECO:0007669"/>
    <property type="project" value="InterPro"/>
</dbReference>
<dbReference type="OrthoDB" id="42919at2759"/>
<dbReference type="GO" id="GO:0003714">
    <property type="term" value="F:transcription corepressor activity"/>
    <property type="evidence" value="ECO:0007669"/>
    <property type="project" value="InterPro"/>
</dbReference>
<protein>
    <recommendedName>
        <fullName evidence="6">Stress-response A/B barrel domain-containing protein</fullName>
    </recommendedName>
</protein>
<dbReference type="GO" id="GO:0003713">
    <property type="term" value="F:transcription coactivator activity"/>
    <property type="evidence" value="ECO:0007669"/>
    <property type="project" value="TreeGrafter"/>
</dbReference>
<reference evidence="7 8" key="1">
    <citation type="submission" date="2018-05" db="EMBL/GenBank/DDBJ databases">
        <title>Draft genome sequence of Scytalidium lignicola DSM 105466, a ubiquitous saprotrophic fungus.</title>
        <authorList>
            <person name="Buettner E."/>
            <person name="Gebauer A.M."/>
            <person name="Hofrichter M."/>
            <person name="Liers C."/>
            <person name="Kellner H."/>
        </authorList>
    </citation>
    <scope>NUCLEOTIDE SEQUENCE [LARGE SCALE GENOMIC DNA]</scope>
    <source>
        <strain evidence="7 8">DSM 105466</strain>
    </source>
</reference>
<comment type="subcellular location">
    <subcellularLocation>
        <location evidence="1">Nucleus</location>
    </subcellularLocation>
</comment>
<dbReference type="Pfam" id="PF07876">
    <property type="entry name" value="Dabb"/>
    <property type="match status" value="1"/>
</dbReference>
<dbReference type="CDD" id="cd05299">
    <property type="entry name" value="CtBP_dh"/>
    <property type="match status" value="1"/>
</dbReference>
<evidence type="ECO:0000256" key="4">
    <source>
        <dbReference type="ARBA" id="ARBA00023242"/>
    </source>
</evidence>
<dbReference type="PROSITE" id="PS00671">
    <property type="entry name" value="D_2_HYDROXYACID_DH_3"/>
    <property type="match status" value="1"/>
</dbReference>
<sequence length="486" mass="54024">MAYEEIPKAALLPKPGVEFPTYTIIQADGLYPDNELEEQVFAPSPTQSYRLKYLQAYLCPPGTETAKPWSAIPEEIRSEVDGIMVLKAHFSEQDLQLFPRLKVFVRMGVGYDRVDRIALAKRGVTLCNIPDYGTGEIADHALGLTLILRRGILLHHDRQRANPPAPWMYIDASLIARLQQSTFGILGLGRIGTAAALRAKAFGFHVLFHDPYLSNGVDKSLGIERTKDIKELFQRANVLSIHCPCTRETRGIIGFDLLSLLPCGAVLVNTARGEIVDLDSVERCLKDGSLAGVGLDVLPEEPIPADRVHSLIQAYRRKEDWLEGRMVLTCHSAFYSPESSLDIRVKSAETMRDVLINGLKSNIILPDIESVTDFPKYYFAYSFTMAIYHIVLFKLKPNVTAQQIAELKTVGAAMVGVIPGLLKFDCGSPLLVTAHRAKGYDLGLVAVLKKPEDITVYGDHLAHQKLHKLREAISTDTLAYDMEFHT</sequence>
<dbReference type="AlphaFoldDB" id="A0A3E2GVZ4"/>
<dbReference type="PROSITE" id="PS51502">
    <property type="entry name" value="S_R_A_B_BARREL"/>
    <property type="match status" value="1"/>
</dbReference>
<name>A0A3E2GVZ4_SCYLI</name>
<dbReference type="GO" id="GO:0006357">
    <property type="term" value="P:regulation of transcription by RNA polymerase II"/>
    <property type="evidence" value="ECO:0007669"/>
    <property type="project" value="TreeGrafter"/>
</dbReference>
<feature type="non-terminal residue" evidence="7">
    <location>
        <position position="486"/>
    </location>
</feature>
<dbReference type="InterPro" id="IPR036291">
    <property type="entry name" value="NAD(P)-bd_dom_sf"/>
</dbReference>
<feature type="non-terminal residue" evidence="7">
    <location>
        <position position="1"/>
    </location>
</feature>
<dbReference type="InterPro" id="IPR043322">
    <property type="entry name" value="CtBP"/>
</dbReference>